<feature type="DNA-binding region" description="H-T-H motif" evidence="4">
    <location>
        <begin position="29"/>
        <end position="48"/>
    </location>
</feature>
<dbReference type="Proteomes" id="UP000670947">
    <property type="component" value="Unassembled WGS sequence"/>
</dbReference>
<protein>
    <submittedName>
        <fullName evidence="6">TetR/AcrR family transcriptional regulator</fullName>
    </submittedName>
</protein>
<dbReference type="InterPro" id="IPR001647">
    <property type="entry name" value="HTH_TetR"/>
</dbReference>
<evidence type="ECO:0000259" key="5">
    <source>
        <dbReference type="PROSITE" id="PS50977"/>
    </source>
</evidence>
<dbReference type="RefSeq" id="WP_208848711.1">
    <property type="nucleotide sequence ID" value="NZ_JAGGDJ010000013.1"/>
</dbReference>
<dbReference type="Pfam" id="PF16925">
    <property type="entry name" value="TetR_C_13"/>
    <property type="match status" value="1"/>
</dbReference>
<comment type="caution">
    <text evidence="6">The sequence shown here is derived from an EMBL/GenBank/DDBJ whole genome shotgun (WGS) entry which is preliminary data.</text>
</comment>
<dbReference type="SUPFAM" id="SSF46689">
    <property type="entry name" value="Homeodomain-like"/>
    <property type="match status" value="1"/>
</dbReference>
<dbReference type="Gene3D" id="1.10.357.10">
    <property type="entry name" value="Tetracycline Repressor, domain 2"/>
    <property type="match status" value="1"/>
</dbReference>
<evidence type="ECO:0000313" key="6">
    <source>
        <dbReference type="EMBL" id="MBO7745888.1"/>
    </source>
</evidence>
<evidence type="ECO:0000313" key="7">
    <source>
        <dbReference type="Proteomes" id="UP000670947"/>
    </source>
</evidence>
<keyword evidence="1" id="KW-0805">Transcription regulation</keyword>
<organism evidence="6 7">
    <name type="scientific">Paenibacillus artemisiicola</name>
    <dbReference type="NCBI Taxonomy" id="1172618"/>
    <lineage>
        <taxon>Bacteria</taxon>
        <taxon>Bacillati</taxon>
        <taxon>Bacillota</taxon>
        <taxon>Bacilli</taxon>
        <taxon>Bacillales</taxon>
        <taxon>Paenibacillaceae</taxon>
        <taxon>Paenibacillus</taxon>
    </lineage>
</organism>
<dbReference type="PANTHER" id="PTHR47506:SF1">
    <property type="entry name" value="HTH-TYPE TRANSCRIPTIONAL REGULATOR YJDC"/>
    <property type="match status" value="1"/>
</dbReference>
<dbReference type="Gene3D" id="1.10.10.60">
    <property type="entry name" value="Homeodomain-like"/>
    <property type="match status" value="1"/>
</dbReference>
<accession>A0ABS3WC93</accession>
<keyword evidence="3" id="KW-0804">Transcription</keyword>
<gene>
    <name evidence="6" type="ORF">I8J29_16895</name>
</gene>
<reference evidence="6 7" key="1">
    <citation type="submission" date="2021-03" db="EMBL/GenBank/DDBJ databases">
        <title>Paenibacillus artemisicola MWE-103 whole genome sequence.</title>
        <authorList>
            <person name="Ham Y.J."/>
        </authorList>
    </citation>
    <scope>NUCLEOTIDE SEQUENCE [LARGE SCALE GENOMIC DNA]</scope>
    <source>
        <strain evidence="6 7">MWE-103</strain>
    </source>
</reference>
<evidence type="ECO:0000256" key="3">
    <source>
        <dbReference type="ARBA" id="ARBA00023163"/>
    </source>
</evidence>
<dbReference type="PROSITE" id="PS50977">
    <property type="entry name" value="HTH_TETR_2"/>
    <property type="match status" value="1"/>
</dbReference>
<dbReference type="InterPro" id="IPR009057">
    <property type="entry name" value="Homeodomain-like_sf"/>
</dbReference>
<dbReference type="Pfam" id="PF00440">
    <property type="entry name" value="TetR_N"/>
    <property type="match status" value="1"/>
</dbReference>
<dbReference type="InterPro" id="IPR036271">
    <property type="entry name" value="Tet_transcr_reg_TetR-rel_C_sf"/>
</dbReference>
<proteinExistence type="predicted"/>
<dbReference type="PANTHER" id="PTHR47506">
    <property type="entry name" value="TRANSCRIPTIONAL REGULATORY PROTEIN"/>
    <property type="match status" value="1"/>
</dbReference>
<dbReference type="PRINTS" id="PR00455">
    <property type="entry name" value="HTHTETR"/>
</dbReference>
<dbReference type="EMBL" id="JAGGDJ010000013">
    <property type="protein sequence ID" value="MBO7745888.1"/>
    <property type="molecule type" value="Genomic_DNA"/>
</dbReference>
<evidence type="ECO:0000256" key="1">
    <source>
        <dbReference type="ARBA" id="ARBA00023015"/>
    </source>
</evidence>
<sequence>MARNKTFNIDDAIEKAMRVFREKGYEGASMQDLVDATGLSRSSIYETFGSKKDLYLVALDRYGDQAQDLTGILYGKGTAKELLLAFFDKLIAHNMPQSCLMVSASLEMCGHPEVKSRVQAEAAGSERAFYQLLARAASNGELKGRPDLRALAQFLVNARHGITVSAVTSDRQALDNIVAVTLHFLR</sequence>
<keyword evidence="7" id="KW-1185">Reference proteome</keyword>
<evidence type="ECO:0000256" key="4">
    <source>
        <dbReference type="PROSITE-ProRule" id="PRU00335"/>
    </source>
</evidence>
<evidence type="ECO:0000256" key="2">
    <source>
        <dbReference type="ARBA" id="ARBA00023125"/>
    </source>
</evidence>
<keyword evidence="2 4" id="KW-0238">DNA-binding</keyword>
<name>A0ABS3WC93_9BACL</name>
<feature type="domain" description="HTH tetR-type" evidence="5">
    <location>
        <begin position="6"/>
        <end position="66"/>
    </location>
</feature>
<dbReference type="SUPFAM" id="SSF48498">
    <property type="entry name" value="Tetracyclin repressor-like, C-terminal domain"/>
    <property type="match status" value="1"/>
</dbReference>
<dbReference type="InterPro" id="IPR011075">
    <property type="entry name" value="TetR_C"/>
</dbReference>